<keyword evidence="4" id="KW-0653">Protein transport</keyword>
<sequence>MSALEEDEAVLFVATATALVRHPKSFLRILSKVVPLAITDQLPFTSLTNLLRLLLSYTSAVSTPIGDIATIAGELTESASLNTLDEQDLLTDVEDVLNWVMNEYNIVLHEPLGAIVQTARDLVVELAVKAKKLGFTPSDSDSPTDILLSFVKAKTLELSLYYNDVQTFHPLFLLLQGDEKFSSWYNGVVAPYHYFWLNFASLDESEETTDHFLAMKSYWDQFDILIAPLDNQELFFTDKLTPERYLTNVILPFAVYHDNNLQSLTTWMFNKHPPRKPLHEFQLWDKCIKITLNFVDYRGHQFPDSAYSELVRDYLAACIYFGLYRQEEVTPLEQSKIYDQILASANSMIAILKIGNVDPVQMTEGIDFDNLPKFDMFSDFVKDPTNPFSFLFSSSVPQCLVTLQHYIRICSELFPVSQLTIKDYWKLKSSQTVDFSARQRAVSQILTQLDETNYQKIINTVILFSQAFASDEIAEQREIDQMVFERLLNVNLLSYVVDFYQSKEGDLQMSAKTVFKFTMTKFWDLFDNAASLDERIGKLKSANQCVEILNAVASSGGLDTEQSNDLARIKHLLNALLKLKNFRLVLERNQPVTPNQVVSKIKRQSTDDIYSPIALISTVLEQNPKAYFAFEKLYKIASDLAIYLELEITEDYLPKVQSACIESSLVDGNFDFAYKHSKNLFDYYVGRSHGEKLNEFWLTFYQVGKYISPEWHNEYDEKVEKEKISVLFKQREILSLTLKLAKPTTSTVDNSRLIIGQLRHINREINAWYADNDSRRGDNVQRAAQSTHAQLQDNINGLLSEAASTAAQSKNQASKKISKLLVSGLGWAIGAQEGDIERK</sequence>
<keyword evidence="3" id="KW-0256">Endoplasmic reticulum</keyword>
<protein>
    <submittedName>
        <fullName evidence="6">CIC11C00000001835</fullName>
    </submittedName>
</protein>
<feature type="domain" description="Sec39" evidence="5">
    <location>
        <begin position="131"/>
        <end position="768"/>
    </location>
</feature>
<evidence type="ECO:0000256" key="1">
    <source>
        <dbReference type="ARBA" id="ARBA00004240"/>
    </source>
</evidence>
<evidence type="ECO:0000256" key="3">
    <source>
        <dbReference type="ARBA" id="ARBA00022824"/>
    </source>
</evidence>
<organism evidence="6 7">
    <name type="scientific">Sungouiella intermedia</name>
    <dbReference type="NCBI Taxonomy" id="45354"/>
    <lineage>
        <taxon>Eukaryota</taxon>
        <taxon>Fungi</taxon>
        <taxon>Dikarya</taxon>
        <taxon>Ascomycota</taxon>
        <taxon>Saccharomycotina</taxon>
        <taxon>Pichiomycetes</taxon>
        <taxon>Metschnikowiaceae</taxon>
        <taxon>Sungouiella</taxon>
    </lineage>
</organism>
<accession>A0A1L0BL97</accession>
<dbReference type="Proteomes" id="UP000182334">
    <property type="component" value="Chromosome III"/>
</dbReference>
<dbReference type="OrthoDB" id="342024at2759"/>
<evidence type="ECO:0000256" key="4">
    <source>
        <dbReference type="ARBA" id="ARBA00022927"/>
    </source>
</evidence>
<reference evidence="6 7" key="1">
    <citation type="submission" date="2016-10" db="EMBL/GenBank/DDBJ databases">
        <authorList>
            <person name="de Groot N.N."/>
        </authorList>
    </citation>
    <scope>NUCLEOTIDE SEQUENCE [LARGE SCALE GENOMIC DNA]</scope>
    <source>
        <strain evidence="6 7">CBS 141442</strain>
    </source>
</reference>
<dbReference type="EMBL" id="LT635758">
    <property type="protein sequence ID" value="SGZ52207.1"/>
    <property type="molecule type" value="Genomic_DNA"/>
</dbReference>
<evidence type="ECO:0000256" key="2">
    <source>
        <dbReference type="ARBA" id="ARBA00022448"/>
    </source>
</evidence>
<dbReference type="AlphaFoldDB" id="A0A1L0BL97"/>
<dbReference type="PANTHER" id="PTHR40787:SF3">
    <property type="entry name" value="PROTEIN TRANSPORT PROTEIN SEC39"/>
    <property type="match status" value="1"/>
</dbReference>
<keyword evidence="7" id="KW-1185">Reference proteome</keyword>
<evidence type="ECO:0000313" key="7">
    <source>
        <dbReference type="Proteomes" id="UP000182334"/>
    </source>
</evidence>
<dbReference type="PANTHER" id="PTHR40787">
    <property type="entry name" value="SECRETED PROTEIN"/>
    <property type="match status" value="1"/>
</dbReference>
<dbReference type="Pfam" id="PF08314">
    <property type="entry name" value="Sec39"/>
    <property type="match status" value="1"/>
</dbReference>
<dbReference type="GO" id="GO:0005783">
    <property type="term" value="C:endoplasmic reticulum"/>
    <property type="evidence" value="ECO:0007669"/>
    <property type="project" value="UniProtKB-SubCell"/>
</dbReference>
<evidence type="ECO:0000313" key="6">
    <source>
        <dbReference type="EMBL" id="SGZ52207.1"/>
    </source>
</evidence>
<dbReference type="STRING" id="45354.A0A1L0BL97"/>
<proteinExistence type="predicted"/>
<name>A0A1L0BL97_9ASCO</name>
<gene>
    <name evidence="6" type="ORF">SAMEA4029010_CIC11G00000001835</name>
</gene>
<dbReference type="InterPro" id="IPR013244">
    <property type="entry name" value="Sec39_domain"/>
</dbReference>
<keyword evidence="2" id="KW-0813">Transport</keyword>
<evidence type="ECO:0000259" key="5">
    <source>
        <dbReference type="Pfam" id="PF08314"/>
    </source>
</evidence>
<dbReference type="GO" id="GO:0015031">
    <property type="term" value="P:protein transport"/>
    <property type="evidence" value="ECO:0007669"/>
    <property type="project" value="UniProtKB-KW"/>
</dbReference>
<comment type="subcellular location">
    <subcellularLocation>
        <location evidence="1">Endoplasmic reticulum</location>
    </subcellularLocation>
</comment>
<dbReference type="GO" id="GO:0006890">
    <property type="term" value="P:retrograde vesicle-mediated transport, Golgi to endoplasmic reticulum"/>
    <property type="evidence" value="ECO:0007669"/>
    <property type="project" value="InterPro"/>
</dbReference>